<dbReference type="EMBL" id="ML738663">
    <property type="protein sequence ID" value="KAE8160100.1"/>
    <property type="molecule type" value="Genomic_DNA"/>
</dbReference>
<proteinExistence type="predicted"/>
<evidence type="ECO:0000313" key="2">
    <source>
        <dbReference type="EMBL" id="KAE8160100.1"/>
    </source>
</evidence>
<reference evidence="2 3" key="1">
    <citation type="submission" date="2019-04" db="EMBL/GenBank/DDBJ databases">
        <title>Friends and foes A comparative genomics study of 23 Aspergillus species from section Flavi.</title>
        <authorList>
            <consortium name="DOE Joint Genome Institute"/>
            <person name="Kjaerbolling I."/>
            <person name="Vesth T."/>
            <person name="Frisvad J.C."/>
            <person name="Nybo J.L."/>
            <person name="Theobald S."/>
            <person name="Kildgaard S."/>
            <person name="Isbrandt T."/>
            <person name="Kuo A."/>
            <person name="Sato A."/>
            <person name="Lyhne E.K."/>
            <person name="Kogle M.E."/>
            <person name="Wiebenga A."/>
            <person name="Kun R.S."/>
            <person name="Lubbers R.J."/>
            <person name="Makela M.R."/>
            <person name="Barry K."/>
            <person name="Chovatia M."/>
            <person name="Clum A."/>
            <person name="Daum C."/>
            <person name="Haridas S."/>
            <person name="He G."/>
            <person name="LaButti K."/>
            <person name="Lipzen A."/>
            <person name="Mondo S."/>
            <person name="Riley R."/>
            <person name="Salamov A."/>
            <person name="Simmons B.A."/>
            <person name="Magnuson J.K."/>
            <person name="Henrissat B."/>
            <person name="Mortensen U.H."/>
            <person name="Larsen T.O."/>
            <person name="Devries R.P."/>
            <person name="Grigoriev I.V."/>
            <person name="Machida M."/>
            <person name="Baker S.E."/>
            <person name="Andersen M.R."/>
        </authorList>
    </citation>
    <scope>NUCLEOTIDE SEQUENCE [LARGE SCALE GENOMIC DNA]</scope>
    <source>
        <strain evidence="2 3">CBS 117626</strain>
    </source>
</reference>
<name>A0A5N6UNM1_ASPTM</name>
<keyword evidence="3" id="KW-1185">Reference proteome</keyword>
<accession>A0A5N6UNM1</accession>
<feature type="signal peptide" evidence="1">
    <location>
        <begin position="1"/>
        <end position="20"/>
    </location>
</feature>
<evidence type="ECO:0008006" key="4">
    <source>
        <dbReference type="Google" id="ProtNLM"/>
    </source>
</evidence>
<keyword evidence="1" id="KW-0732">Signal</keyword>
<feature type="chain" id="PRO_5024795321" description="Ubiquitin 3 binding protein But2 C-terminal domain-containing protein" evidence="1">
    <location>
        <begin position="21"/>
        <end position="152"/>
    </location>
</feature>
<protein>
    <recommendedName>
        <fullName evidence="4">Ubiquitin 3 binding protein But2 C-terminal domain-containing protein</fullName>
    </recommendedName>
</protein>
<dbReference type="Proteomes" id="UP000326950">
    <property type="component" value="Unassembled WGS sequence"/>
</dbReference>
<dbReference type="AlphaFoldDB" id="A0A5N6UNM1"/>
<evidence type="ECO:0000313" key="3">
    <source>
        <dbReference type="Proteomes" id="UP000326950"/>
    </source>
</evidence>
<dbReference type="OrthoDB" id="4457938at2759"/>
<organism evidence="2 3">
    <name type="scientific">Aspergillus tamarii</name>
    <dbReference type="NCBI Taxonomy" id="41984"/>
    <lineage>
        <taxon>Eukaryota</taxon>
        <taxon>Fungi</taxon>
        <taxon>Dikarya</taxon>
        <taxon>Ascomycota</taxon>
        <taxon>Pezizomycotina</taxon>
        <taxon>Eurotiomycetes</taxon>
        <taxon>Eurotiomycetidae</taxon>
        <taxon>Eurotiales</taxon>
        <taxon>Aspergillaceae</taxon>
        <taxon>Aspergillus</taxon>
        <taxon>Aspergillus subgen. Circumdati</taxon>
    </lineage>
</organism>
<gene>
    <name evidence="2" type="ORF">BDV40DRAFT_302632</name>
</gene>
<evidence type="ECO:0000256" key="1">
    <source>
        <dbReference type="SAM" id="SignalP"/>
    </source>
</evidence>
<sequence length="152" mass="15956">MKQLLELSVMLAMTGATVSAAAIPAQKITLTRTNRNCDGSLASTTELNEPFGFANLVKPASGKVVAAVVLQGATPGATYKVRLVQAPKPSPCYDNIPSDTFITDGSGNGNINFQEPVDPSATAVFVALNNLANPNDDYFTTNPKNFPLSPRA</sequence>